<accession>A0A484LEG6</accession>
<evidence type="ECO:0000256" key="1">
    <source>
        <dbReference type="SAM" id="MobiDB-lite"/>
    </source>
</evidence>
<organism evidence="2 3">
    <name type="scientific">Cuscuta campestris</name>
    <dbReference type="NCBI Taxonomy" id="132261"/>
    <lineage>
        <taxon>Eukaryota</taxon>
        <taxon>Viridiplantae</taxon>
        <taxon>Streptophyta</taxon>
        <taxon>Embryophyta</taxon>
        <taxon>Tracheophyta</taxon>
        <taxon>Spermatophyta</taxon>
        <taxon>Magnoliopsida</taxon>
        <taxon>eudicotyledons</taxon>
        <taxon>Gunneridae</taxon>
        <taxon>Pentapetalae</taxon>
        <taxon>asterids</taxon>
        <taxon>lamiids</taxon>
        <taxon>Solanales</taxon>
        <taxon>Convolvulaceae</taxon>
        <taxon>Cuscuteae</taxon>
        <taxon>Cuscuta</taxon>
        <taxon>Cuscuta subgen. Grammica</taxon>
        <taxon>Cuscuta sect. Cleistogrammica</taxon>
    </lineage>
</organism>
<feature type="compositionally biased region" description="Basic and acidic residues" evidence="1">
    <location>
        <begin position="253"/>
        <end position="263"/>
    </location>
</feature>
<feature type="compositionally biased region" description="Basic and acidic residues" evidence="1">
    <location>
        <begin position="174"/>
        <end position="190"/>
    </location>
</feature>
<feature type="region of interest" description="Disordered" evidence="1">
    <location>
        <begin position="149"/>
        <end position="206"/>
    </location>
</feature>
<proteinExistence type="predicted"/>
<feature type="region of interest" description="Disordered" evidence="1">
    <location>
        <begin position="234"/>
        <end position="293"/>
    </location>
</feature>
<name>A0A484LEG6_9ASTE</name>
<evidence type="ECO:0000313" key="3">
    <source>
        <dbReference type="Proteomes" id="UP000595140"/>
    </source>
</evidence>
<feature type="compositionally biased region" description="Basic residues" evidence="1">
    <location>
        <begin position="157"/>
        <end position="167"/>
    </location>
</feature>
<dbReference type="AlphaFoldDB" id="A0A484LEG6"/>
<sequence length="323" mass="36420">MMDEEFNQFYSGRGDANLPTLDSLFEDVDEAGLDNLDGDDEPTPQSNDVDVEAAEGVTLIPGRITSLPSLFSPMITTFTTQIASGQALKNFGQIMPIFQQPGGFTLFIPRMYPHALGQNTNLPNTLGHPPSFQPVSTSRSVTLTNLAGELERAGPSRPRRSRSHKLHTQVIPDGDVRSVHSRDEDSDIPKGQKKLHGKAVQLEGSRRSMFQRLGHEGRKHNRPAKERLGVKVPKPGKFYRREGGRRPGQTGRFDLHLCDEPQHSRVPRAKGQTENQPKVAMRRHVKPPSNQVDMEEERLERLLKRVRREEKKKVVLNNHFIIR</sequence>
<protein>
    <submittedName>
        <fullName evidence="2">Uncharacterized protein</fullName>
    </submittedName>
</protein>
<gene>
    <name evidence="2" type="ORF">CCAM_LOCUS16490</name>
</gene>
<evidence type="ECO:0000313" key="2">
    <source>
        <dbReference type="EMBL" id="VFQ74714.1"/>
    </source>
</evidence>
<dbReference type="EMBL" id="OOIL02001369">
    <property type="protein sequence ID" value="VFQ74714.1"/>
    <property type="molecule type" value="Genomic_DNA"/>
</dbReference>
<keyword evidence="3" id="KW-1185">Reference proteome</keyword>
<reference evidence="2 3" key="1">
    <citation type="submission" date="2018-04" db="EMBL/GenBank/DDBJ databases">
        <authorList>
            <person name="Vogel A."/>
        </authorList>
    </citation>
    <scope>NUCLEOTIDE SEQUENCE [LARGE SCALE GENOMIC DNA]</scope>
</reference>
<dbReference type="Proteomes" id="UP000595140">
    <property type="component" value="Unassembled WGS sequence"/>
</dbReference>